<feature type="transmembrane region" description="Helical" evidence="1">
    <location>
        <begin position="254"/>
        <end position="271"/>
    </location>
</feature>
<evidence type="ECO:0000313" key="3">
    <source>
        <dbReference type="EMBL" id="PYE88134.1"/>
    </source>
</evidence>
<comment type="caution">
    <text evidence="3">The sequence shown here is derived from an EMBL/GenBank/DDBJ whole genome shotgun (WGS) entry which is preliminary data.</text>
</comment>
<evidence type="ECO:0000313" key="4">
    <source>
        <dbReference type="Proteomes" id="UP000247454"/>
    </source>
</evidence>
<proteinExistence type="predicted"/>
<evidence type="ECO:0000256" key="1">
    <source>
        <dbReference type="SAM" id="Phobius"/>
    </source>
</evidence>
<keyword evidence="1" id="KW-0812">Transmembrane</keyword>
<dbReference type="Proteomes" id="UP000247454">
    <property type="component" value="Unassembled WGS sequence"/>
</dbReference>
<keyword evidence="1" id="KW-0472">Membrane</keyword>
<dbReference type="Pfam" id="PF09925">
    <property type="entry name" value="DUF2157"/>
    <property type="match status" value="1"/>
</dbReference>
<evidence type="ECO:0000259" key="2">
    <source>
        <dbReference type="Pfam" id="PF09925"/>
    </source>
</evidence>
<feature type="transmembrane region" description="Helical" evidence="1">
    <location>
        <begin position="202"/>
        <end position="218"/>
    </location>
</feature>
<feature type="transmembrane region" description="Helical" evidence="1">
    <location>
        <begin position="338"/>
        <end position="356"/>
    </location>
</feature>
<sequence length="371" mass="39558">MAFPYSTRAQIARWQEKGLIDGKTAQALVSDLDDTRGRGFGLGNALAVLGALLLGAAIITLVAANWDVMPRLLRVGLIFVAIWAGYLGGAWRQAQGDRIFAPALYIFGALAFGAGIALVGQMYHLSGDTASSALIWTGAVMVSAALLRSQALAATSMCVAIFYLFSFVGDGFYPDKHYLWVAPLLATFGAGLAWCTKSRATAHLVALFLIAYFLVAYFDLDSPAVAWVAIGIGLCLFLIQNLRSGLFARFGNYGPALGSYGLAAALIALAMEQFEDIAQDANGQVMFGILILGVSIGALMLAGRRNASVRWIAYATFSLEVLYLAFVTVGTLVGTSGFFLTAGILLLLLAVFVARMERRLHENSPKAEINS</sequence>
<feature type="transmembrane region" description="Helical" evidence="1">
    <location>
        <begin position="224"/>
        <end position="242"/>
    </location>
</feature>
<feature type="domain" description="DUF2157" evidence="2">
    <location>
        <begin position="13"/>
        <end position="152"/>
    </location>
</feature>
<dbReference type="AlphaFoldDB" id="A0A318TH36"/>
<dbReference type="EMBL" id="QJTF01000008">
    <property type="protein sequence ID" value="PYE88134.1"/>
    <property type="molecule type" value="Genomic_DNA"/>
</dbReference>
<keyword evidence="1" id="KW-1133">Transmembrane helix</keyword>
<organism evidence="3 4">
    <name type="scientific">Phyllobacterium leguminum</name>
    <dbReference type="NCBI Taxonomy" id="314237"/>
    <lineage>
        <taxon>Bacteria</taxon>
        <taxon>Pseudomonadati</taxon>
        <taxon>Pseudomonadota</taxon>
        <taxon>Alphaproteobacteria</taxon>
        <taxon>Hyphomicrobiales</taxon>
        <taxon>Phyllobacteriaceae</taxon>
        <taxon>Phyllobacterium</taxon>
    </lineage>
</organism>
<feature type="transmembrane region" description="Helical" evidence="1">
    <location>
        <begin position="152"/>
        <end position="172"/>
    </location>
</feature>
<dbReference type="RefSeq" id="WP_245411773.1">
    <property type="nucleotide sequence ID" value="NZ_QJTF01000008.1"/>
</dbReference>
<feature type="transmembrane region" description="Helical" evidence="1">
    <location>
        <begin position="45"/>
        <end position="66"/>
    </location>
</feature>
<dbReference type="InterPro" id="IPR018677">
    <property type="entry name" value="DUF2157"/>
</dbReference>
<protein>
    <submittedName>
        <fullName evidence="3">Putative membrane protein</fullName>
    </submittedName>
</protein>
<feature type="transmembrane region" description="Helical" evidence="1">
    <location>
        <begin position="103"/>
        <end position="123"/>
    </location>
</feature>
<feature type="transmembrane region" description="Helical" evidence="1">
    <location>
        <begin position="311"/>
        <end position="332"/>
    </location>
</feature>
<accession>A0A318TH36</accession>
<feature type="transmembrane region" description="Helical" evidence="1">
    <location>
        <begin position="72"/>
        <end position="91"/>
    </location>
</feature>
<feature type="transmembrane region" description="Helical" evidence="1">
    <location>
        <begin position="283"/>
        <end position="302"/>
    </location>
</feature>
<feature type="transmembrane region" description="Helical" evidence="1">
    <location>
        <begin position="129"/>
        <end position="147"/>
    </location>
</feature>
<keyword evidence="4" id="KW-1185">Reference proteome</keyword>
<gene>
    <name evidence="3" type="ORF">C7477_1084</name>
</gene>
<reference evidence="3 4" key="1">
    <citation type="submission" date="2018-06" db="EMBL/GenBank/DDBJ databases">
        <title>Genomic Encyclopedia of Type Strains, Phase III (KMG-III): the genomes of soil and plant-associated and newly described type strains.</title>
        <authorList>
            <person name="Whitman W."/>
        </authorList>
    </citation>
    <scope>NUCLEOTIDE SEQUENCE [LARGE SCALE GENOMIC DNA]</scope>
    <source>
        <strain evidence="3 4">ORS 1419</strain>
    </source>
</reference>
<feature type="transmembrane region" description="Helical" evidence="1">
    <location>
        <begin position="178"/>
        <end position="195"/>
    </location>
</feature>
<name>A0A318TH36_9HYPH</name>